<dbReference type="RefSeq" id="XP_048128971.1">
    <property type="nucleotide sequence ID" value="XM_048273014.1"/>
</dbReference>
<dbReference type="SUPFAM" id="SSF53474">
    <property type="entry name" value="alpha/beta-Hydrolases"/>
    <property type="match status" value="1"/>
</dbReference>
<dbReference type="PANTHER" id="PTHR10992:SF1066">
    <property type="entry name" value="METHYL JASMONATE ESTERASE 1"/>
    <property type="match status" value="1"/>
</dbReference>
<gene>
    <name evidence="2" type="primary">LOC125312928</name>
</gene>
<accession>A0ABM3GXA4</accession>
<dbReference type="PANTHER" id="PTHR10992">
    <property type="entry name" value="METHYLESTERASE FAMILY MEMBER"/>
    <property type="match status" value="1"/>
</dbReference>
<evidence type="ECO:0000313" key="1">
    <source>
        <dbReference type="Proteomes" id="UP000827889"/>
    </source>
</evidence>
<dbReference type="GeneID" id="125312928"/>
<dbReference type="Proteomes" id="UP000827889">
    <property type="component" value="Chromosome 11"/>
</dbReference>
<proteinExistence type="predicted"/>
<dbReference type="InterPro" id="IPR045889">
    <property type="entry name" value="MES/HNL"/>
</dbReference>
<protein>
    <submittedName>
        <fullName evidence="2">Methylesterase 10-like</fullName>
    </submittedName>
</protein>
<sequence length="128" mass="13897">MELAGPGTTSTVCNFVLPLTELMASLPWDEKVILAGHSYGGFCISLAMESFPEKVEVAIYVAAFMPRPEIPPALLLQEVQIQEDGNYDFASTTGCAFLLQVVQKLILNALNNSLPYTAAGVQAYWHGM</sequence>
<organism evidence="1 2">
    <name type="scientific">Rhodamnia argentea</name>
    <dbReference type="NCBI Taxonomy" id="178133"/>
    <lineage>
        <taxon>Eukaryota</taxon>
        <taxon>Viridiplantae</taxon>
        <taxon>Streptophyta</taxon>
        <taxon>Embryophyta</taxon>
        <taxon>Tracheophyta</taxon>
        <taxon>Spermatophyta</taxon>
        <taxon>Magnoliopsida</taxon>
        <taxon>eudicotyledons</taxon>
        <taxon>Gunneridae</taxon>
        <taxon>Pentapetalae</taxon>
        <taxon>rosids</taxon>
        <taxon>malvids</taxon>
        <taxon>Myrtales</taxon>
        <taxon>Myrtaceae</taxon>
        <taxon>Myrtoideae</taxon>
        <taxon>Myrteae</taxon>
        <taxon>Australasian group</taxon>
        <taxon>Rhodamnia</taxon>
    </lineage>
</organism>
<dbReference type="InterPro" id="IPR029058">
    <property type="entry name" value="AB_hydrolase_fold"/>
</dbReference>
<evidence type="ECO:0000313" key="2">
    <source>
        <dbReference type="RefSeq" id="XP_048128971.1"/>
    </source>
</evidence>
<name>A0ABM3GXA4_9MYRT</name>
<reference evidence="2" key="1">
    <citation type="submission" date="2025-08" db="UniProtKB">
        <authorList>
            <consortium name="RefSeq"/>
        </authorList>
    </citation>
    <scope>IDENTIFICATION</scope>
    <source>
        <tissue evidence="2">Leaf</tissue>
    </source>
</reference>
<dbReference type="Gene3D" id="3.40.50.1820">
    <property type="entry name" value="alpha/beta hydrolase"/>
    <property type="match status" value="1"/>
</dbReference>
<keyword evidence="1" id="KW-1185">Reference proteome</keyword>